<evidence type="ECO:0000256" key="2">
    <source>
        <dbReference type="ARBA" id="ARBA00023015"/>
    </source>
</evidence>
<keyword evidence="7" id="KW-1185">Reference proteome</keyword>
<dbReference type="InterPro" id="IPR005119">
    <property type="entry name" value="LysR_subst-bd"/>
</dbReference>
<dbReference type="PROSITE" id="PS50931">
    <property type="entry name" value="HTH_LYSR"/>
    <property type="match status" value="1"/>
</dbReference>
<dbReference type="InterPro" id="IPR058163">
    <property type="entry name" value="LysR-type_TF_proteobact-type"/>
</dbReference>
<keyword evidence="2" id="KW-0805">Transcription regulation</keyword>
<dbReference type="SUPFAM" id="SSF53850">
    <property type="entry name" value="Periplasmic binding protein-like II"/>
    <property type="match status" value="1"/>
</dbReference>
<dbReference type="Gene3D" id="3.40.190.10">
    <property type="entry name" value="Periplasmic binding protein-like II"/>
    <property type="match status" value="2"/>
</dbReference>
<organism evidence="6 7">
    <name type="scientific">Aliidongia dinghuensis</name>
    <dbReference type="NCBI Taxonomy" id="1867774"/>
    <lineage>
        <taxon>Bacteria</taxon>
        <taxon>Pseudomonadati</taxon>
        <taxon>Pseudomonadota</taxon>
        <taxon>Alphaproteobacteria</taxon>
        <taxon>Rhodospirillales</taxon>
        <taxon>Dongiaceae</taxon>
        <taxon>Aliidongia</taxon>
    </lineage>
</organism>
<dbReference type="AlphaFoldDB" id="A0A8J3E3C4"/>
<dbReference type="PRINTS" id="PR00039">
    <property type="entry name" value="HTHLYSR"/>
</dbReference>
<dbReference type="PANTHER" id="PTHR30537">
    <property type="entry name" value="HTH-TYPE TRANSCRIPTIONAL REGULATOR"/>
    <property type="match status" value="1"/>
</dbReference>
<dbReference type="InterPro" id="IPR036390">
    <property type="entry name" value="WH_DNA-bd_sf"/>
</dbReference>
<dbReference type="GO" id="GO:0043565">
    <property type="term" value="F:sequence-specific DNA binding"/>
    <property type="evidence" value="ECO:0007669"/>
    <property type="project" value="TreeGrafter"/>
</dbReference>
<dbReference type="GO" id="GO:0003700">
    <property type="term" value="F:DNA-binding transcription factor activity"/>
    <property type="evidence" value="ECO:0007669"/>
    <property type="project" value="InterPro"/>
</dbReference>
<comment type="similarity">
    <text evidence="1">Belongs to the LysR transcriptional regulatory family.</text>
</comment>
<dbReference type="InterPro" id="IPR000847">
    <property type="entry name" value="LysR_HTH_N"/>
</dbReference>
<feature type="domain" description="HTH lysR-type" evidence="5">
    <location>
        <begin position="6"/>
        <end position="63"/>
    </location>
</feature>
<keyword evidence="3" id="KW-0238">DNA-binding</keyword>
<comment type="caution">
    <text evidence="6">The sequence shown here is derived from an EMBL/GenBank/DDBJ whole genome shotgun (WGS) entry which is preliminary data.</text>
</comment>
<evidence type="ECO:0000256" key="3">
    <source>
        <dbReference type="ARBA" id="ARBA00023125"/>
    </source>
</evidence>
<evidence type="ECO:0000313" key="7">
    <source>
        <dbReference type="Proteomes" id="UP000646365"/>
    </source>
</evidence>
<dbReference type="Gene3D" id="1.10.10.10">
    <property type="entry name" value="Winged helix-like DNA-binding domain superfamily/Winged helix DNA-binding domain"/>
    <property type="match status" value="1"/>
</dbReference>
<protein>
    <submittedName>
        <fullName evidence="6">LysR family transcriptional regulator</fullName>
    </submittedName>
</protein>
<dbReference type="GO" id="GO:0006351">
    <property type="term" value="P:DNA-templated transcription"/>
    <property type="evidence" value="ECO:0007669"/>
    <property type="project" value="TreeGrafter"/>
</dbReference>
<keyword evidence="4" id="KW-0804">Transcription</keyword>
<accession>A0A8J3E3C4</accession>
<sequence length="310" mass="34587">MGKSPPSIRSLVAFEAVARLQSVSRAAEELCITQAAASIRVKGLEEHLGFLLFTRENGQVRLTPAGARYLETVRDVIDRLVEAAEWAGRPATVVRLTVFDAFAQHWLIPRFDRLMEELADIEVSLIVDNERESTPLRETDLAIQLTDTPPPGAVKMLDDELVAICRPDFQIRHRLFEPRDLDRVKLLVDHTDAGRAPAAPSDTVLWLKRAGLDVRRLESAIEFRQAALLIDAALHRVGVALVRQSLVIDEIAEGRLVIPFDHSVPCQQPIYLAAAPLTGGDENIRRVRDWLLREARATRTAIEPALLMKA</sequence>
<reference evidence="6" key="2">
    <citation type="submission" date="2020-09" db="EMBL/GenBank/DDBJ databases">
        <authorList>
            <person name="Sun Q."/>
            <person name="Zhou Y."/>
        </authorList>
    </citation>
    <scope>NUCLEOTIDE SEQUENCE</scope>
    <source>
        <strain evidence="6">CGMCC 1.15725</strain>
    </source>
</reference>
<evidence type="ECO:0000259" key="5">
    <source>
        <dbReference type="PROSITE" id="PS50931"/>
    </source>
</evidence>
<dbReference type="EMBL" id="BMJQ01000002">
    <property type="protein sequence ID" value="GGF05444.1"/>
    <property type="molecule type" value="Genomic_DNA"/>
</dbReference>
<dbReference type="SUPFAM" id="SSF46785">
    <property type="entry name" value="Winged helix' DNA-binding domain"/>
    <property type="match status" value="1"/>
</dbReference>
<dbReference type="Pfam" id="PF00126">
    <property type="entry name" value="HTH_1"/>
    <property type="match status" value="1"/>
</dbReference>
<dbReference type="RefSeq" id="WP_189042894.1">
    <property type="nucleotide sequence ID" value="NZ_BMJQ01000002.1"/>
</dbReference>
<evidence type="ECO:0000313" key="6">
    <source>
        <dbReference type="EMBL" id="GGF05444.1"/>
    </source>
</evidence>
<dbReference type="Pfam" id="PF03466">
    <property type="entry name" value="LysR_substrate"/>
    <property type="match status" value="1"/>
</dbReference>
<evidence type="ECO:0000256" key="1">
    <source>
        <dbReference type="ARBA" id="ARBA00009437"/>
    </source>
</evidence>
<evidence type="ECO:0000256" key="4">
    <source>
        <dbReference type="ARBA" id="ARBA00023163"/>
    </source>
</evidence>
<dbReference type="FunFam" id="1.10.10.10:FF:000001">
    <property type="entry name" value="LysR family transcriptional regulator"/>
    <property type="match status" value="1"/>
</dbReference>
<reference evidence="6" key="1">
    <citation type="journal article" date="2014" name="Int. J. Syst. Evol. Microbiol.">
        <title>Complete genome sequence of Corynebacterium casei LMG S-19264T (=DSM 44701T), isolated from a smear-ripened cheese.</title>
        <authorList>
            <consortium name="US DOE Joint Genome Institute (JGI-PGF)"/>
            <person name="Walter F."/>
            <person name="Albersmeier A."/>
            <person name="Kalinowski J."/>
            <person name="Ruckert C."/>
        </authorList>
    </citation>
    <scope>NUCLEOTIDE SEQUENCE</scope>
    <source>
        <strain evidence="6">CGMCC 1.15725</strain>
    </source>
</reference>
<gene>
    <name evidence="6" type="ORF">GCM10011611_08710</name>
</gene>
<proteinExistence type="inferred from homology"/>
<dbReference type="InterPro" id="IPR036388">
    <property type="entry name" value="WH-like_DNA-bd_sf"/>
</dbReference>
<dbReference type="Proteomes" id="UP000646365">
    <property type="component" value="Unassembled WGS sequence"/>
</dbReference>
<dbReference type="PANTHER" id="PTHR30537:SF74">
    <property type="entry name" value="HTH-TYPE TRANSCRIPTIONAL REGULATOR TRPI"/>
    <property type="match status" value="1"/>
</dbReference>
<name>A0A8J3E3C4_9PROT</name>